<keyword evidence="2" id="KW-1185">Reference proteome</keyword>
<proteinExistence type="predicted"/>
<gene>
    <name evidence="1" type="ORF">HPB47_023484</name>
</gene>
<protein>
    <submittedName>
        <fullName evidence="1">Uncharacterized protein</fullName>
    </submittedName>
</protein>
<organism evidence="1 2">
    <name type="scientific">Ixodes persulcatus</name>
    <name type="common">Taiga tick</name>
    <dbReference type="NCBI Taxonomy" id="34615"/>
    <lineage>
        <taxon>Eukaryota</taxon>
        <taxon>Metazoa</taxon>
        <taxon>Ecdysozoa</taxon>
        <taxon>Arthropoda</taxon>
        <taxon>Chelicerata</taxon>
        <taxon>Arachnida</taxon>
        <taxon>Acari</taxon>
        <taxon>Parasitiformes</taxon>
        <taxon>Ixodida</taxon>
        <taxon>Ixodoidea</taxon>
        <taxon>Ixodidae</taxon>
        <taxon>Ixodinae</taxon>
        <taxon>Ixodes</taxon>
    </lineage>
</organism>
<evidence type="ECO:0000313" key="1">
    <source>
        <dbReference type="EMBL" id="KAG0429589.1"/>
    </source>
</evidence>
<comment type="caution">
    <text evidence="1">The sequence shown here is derived from an EMBL/GenBank/DDBJ whole genome shotgun (WGS) entry which is preliminary data.</text>
</comment>
<dbReference type="EMBL" id="JABSTQ010009399">
    <property type="protein sequence ID" value="KAG0429589.1"/>
    <property type="molecule type" value="Genomic_DNA"/>
</dbReference>
<reference evidence="1 2" key="1">
    <citation type="journal article" date="2020" name="Cell">
        <title>Large-Scale Comparative Analyses of Tick Genomes Elucidate Their Genetic Diversity and Vector Capacities.</title>
        <authorList>
            <consortium name="Tick Genome and Microbiome Consortium (TIGMIC)"/>
            <person name="Jia N."/>
            <person name="Wang J."/>
            <person name="Shi W."/>
            <person name="Du L."/>
            <person name="Sun Y."/>
            <person name="Zhan W."/>
            <person name="Jiang J.F."/>
            <person name="Wang Q."/>
            <person name="Zhang B."/>
            <person name="Ji P."/>
            <person name="Bell-Sakyi L."/>
            <person name="Cui X.M."/>
            <person name="Yuan T.T."/>
            <person name="Jiang B.G."/>
            <person name="Yang W.F."/>
            <person name="Lam T.T."/>
            <person name="Chang Q.C."/>
            <person name="Ding S.J."/>
            <person name="Wang X.J."/>
            <person name="Zhu J.G."/>
            <person name="Ruan X.D."/>
            <person name="Zhao L."/>
            <person name="Wei J.T."/>
            <person name="Ye R.Z."/>
            <person name="Que T.C."/>
            <person name="Du C.H."/>
            <person name="Zhou Y.H."/>
            <person name="Cheng J.X."/>
            <person name="Dai P.F."/>
            <person name="Guo W.B."/>
            <person name="Han X.H."/>
            <person name="Huang E.J."/>
            <person name="Li L.F."/>
            <person name="Wei W."/>
            <person name="Gao Y.C."/>
            <person name="Liu J.Z."/>
            <person name="Shao H.Z."/>
            <person name="Wang X."/>
            <person name="Wang C.C."/>
            <person name="Yang T.C."/>
            <person name="Huo Q.B."/>
            <person name="Li W."/>
            <person name="Chen H.Y."/>
            <person name="Chen S.E."/>
            <person name="Zhou L.G."/>
            <person name="Ni X.B."/>
            <person name="Tian J.H."/>
            <person name="Sheng Y."/>
            <person name="Liu T."/>
            <person name="Pan Y.S."/>
            <person name="Xia L.Y."/>
            <person name="Li J."/>
            <person name="Zhao F."/>
            <person name="Cao W.C."/>
        </authorList>
    </citation>
    <scope>NUCLEOTIDE SEQUENCE [LARGE SCALE GENOMIC DNA]</scope>
    <source>
        <strain evidence="1">Iper-2018</strain>
    </source>
</reference>
<dbReference type="Proteomes" id="UP000805193">
    <property type="component" value="Unassembled WGS sequence"/>
</dbReference>
<sequence length="139" mass="15053">MEDVGVGAFDRFDSLGGRKEEEGDYEYALPGRHIRNEGTGEGEEELGREVHHCSGPGPQECQNSLATALEPLVALLEEGPEQETIGRATVAARARPTIAKLGRLFSAFTWERRECSITKITMVAQDGEDEGSAMLFGVG</sequence>
<name>A0AC60Q7Y2_IXOPE</name>
<accession>A0AC60Q7Y2</accession>
<evidence type="ECO:0000313" key="2">
    <source>
        <dbReference type="Proteomes" id="UP000805193"/>
    </source>
</evidence>